<keyword evidence="3 7" id="KW-0812">Transmembrane</keyword>
<feature type="transmembrane region" description="Helical" evidence="7">
    <location>
        <begin position="68"/>
        <end position="89"/>
    </location>
</feature>
<dbReference type="AlphaFoldDB" id="A0A0N1HVG3"/>
<keyword evidence="10" id="KW-1185">Reference proteome</keyword>
<feature type="transmembrane region" description="Helical" evidence="7">
    <location>
        <begin position="266"/>
        <end position="285"/>
    </location>
</feature>
<dbReference type="Proteomes" id="UP000038010">
    <property type="component" value="Unassembled WGS sequence"/>
</dbReference>
<dbReference type="PROSITE" id="PS50850">
    <property type="entry name" value="MFS"/>
    <property type="match status" value="1"/>
</dbReference>
<feature type="region of interest" description="Disordered" evidence="6">
    <location>
        <begin position="1"/>
        <end position="31"/>
    </location>
</feature>
<feature type="transmembrane region" description="Helical" evidence="7">
    <location>
        <begin position="336"/>
        <end position="358"/>
    </location>
</feature>
<evidence type="ECO:0000256" key="6">
    <source>
        <dbReference type="SAM" id="MobiDB-lite"/>
    </source>
</evidence>
<feature type="domain" description="Major facilitator superfamily (MFS) profile" evidence="8">
    <location>
        <begin position="68"/>
        <end position="527"/>
    </location>
</feature>
<evidence type="ECO:0000256" key="4">
    <source>
        <dbReference type="ARBA" id="ARBA00022989"/>
    </source>
</evidence>
<dbReference type="InterPro" id="IPR020846">
    <property type="entry name" value="MFS_dom"/>
</dbReference>
<dbReference type="GeneID" id="28738395"/>
<keyword evidence="4 7" id="KW-1133">Transmembrane helix</keyword>
<feature type="transmembrane region" description="Helical" evidence="7">
    <location>
        <begin position="556"/>
        <end position="575"/>
    </location>
</feature>
<keyword evidence="5 7" id="KW-0472">Membrane</keyword>
<feature type="transmembrane region" description="Helical" evidence="7">
    <location>
        <begin position="191"/>
        <end position="210"/>
    </location>
</feature>
<dbReference type="VEuPathDB" id="FungiDB:AB675_6238"/>
<evidence type="ECO:0000313" key="10">
    <source>
        <dbReference type="Proteomes" id="UP000038010"/>
    </source>
</evidence>
<dbReference type="OrthoDB" id="4161376at2759"/>
<dbReference type="InterPro" id="IPR036259">
    <property type="entry name" value="MFS_trans_sf"/>
</dbReference>
<comment type="caution">
    <text evidence="9">The sequence shown here is derived from an EMBL/GenBank/DDBJ whole genome shotgun (WGS) entry which is preliminary data.</text>
</comment>
<name>A0A0N1HVG3_9EURO</name>
<dbReference type="EMBL" id="LFJN01000004">
    <property type="protein sequence ID" value="KPI43772.1"/>
    <property type="molecule type" value="Genomic_DNA"/>
</dbReference>
<gene>
    <name evidence="9" type="ORF">AB675_6238</name>
</gene>
<feature type="transmembrane region" description="Helical" evidence="7">
    <location>
        <begin position="430"/>
        <end position="457"/>
    </location>
</feature>
<dbReference type="GO" id="GO:0022857">
    <property type="term" value="F:transmembrane transporter activity"/>
    <property type="evidence" value="ECO:0007669"/>
    <property type="project" value="InterPro"/>
</dbReference>
<sequence>MATGTTTYEDVKNHSALEHVDTRDDGSTHDEKVQLEQKKTLSEIDVENKAAYKGDDSDGSVDWSWRNIVASIFLCMLYTGSQIILYFVGGSLQFIVPDLHAEATAVWLPVANTLAIAAVAPYTGYLQDLFGKRYIALFGALLICVGIILVGVCKDFGTAVAGMALAGAGAGIGELTGLAGISEIVPVKHRGYSIAALTAFVFVFTPYIFYCQLLGSPEFGVANWRWIAWISLIYNGITGIGLLVFYHPHNHTRAAGFSYGTILKKIDYVGGLLSIIGLTLFLVALQAGGYTHPWTSAYVLCCLLIGLALLAGWVVWEAKFAAYPMVPGALFKGQRIVALAYATAFVGGMFFYSALNFLPTTWADVYPNDPIQIGLKGLPPAISTTIGAIFFNAMLSTFPKNSREVLLTGAVIMTAFGGALATMTPDNPKTTVAIATMACFGLGGMIVPTASVALLVAPDALITTAAALSLSVRTVGGAIGYSIYFNVFVNKLTKYIPTYAAEYAVKAGLPLADAEVFVGTLLTEPTKIASVPGFSAQVLAAAQVGIRWAYADALHYVWYTSIPFGIAAIVCCLFLGSTAKYQTNRVAVAL</sequence>
<dbReference type="PANTHER" id="PTHR23501:SF109">
    <property type="entry name" value="MAJOR FACILITATOR SUPERFAMILY (MFS) PROFILE DOMAIN-CONTAINING PROTEIN-RELATED"/>
    <property type="match status" value="1"/>
</dbReference>
<evidence type="ECO:0000256" key="7">
    <source>
        <dbReference type="SAM" id="Phobius"/>
    </source>
</evidence>
<feature type="compositionally biased region" description="Basic and acidic residues" evidence="6">
    <location>
        <begin position="9"/>
        <end position="31"/>
    </location>
</feature>
<organism evidence="9 10">
    <name type="scientific">Cyphellophora attinorum</name>
    <dbReference type="NCBI Taxonomy" id="1664694"/>
    <lineage>
        <taxon>Eukaryota</taxon>
        <taxon>Fungi</taxon>
        <taxon>Dikarya</taxon>
        <taxon>Ascomycota</taxon>
        <taxon>Pezizomycotina</taxon>
        <taxon>Eurotiomycetes</taxon>
        <taxon>Chaetothyriomycetidae</taxon>
        <taxon>Chaetothyriales</taxon>
        <taxon>Cyphellophoraceae</taxon>
        <taxon>Cyphellophora</taxon>
    </lineage>
</organism>
<evidence type="ECO:0000313" key="9">
    <source>
        <dbReference type="EMBL" id="KPI43772.1"/>
    </source>
</evidence>
<feature type="transmembrane region" description="Helical" evidence="7">
    <location>
        <begin position="297"/>
        <end position="316"/>
    </location>
</feature>
<dbReference type="Pfam" id="PF06609">
    <property type="entry name" value="TRI12"/>
    <property type="match status" value="1"/>
</dbReference>
<feature type="transmembrane region" description="Helical" evidence="7">
    <location>
        <begin position="378"/>
        <end position="398"/>
    </location>
</feature>
<evidence type="ECO:0000259" key="8">
    <source>
        <dbReference type="PROSITE" id="PS50850"/>
    </source>
</evidence>
<proteinExistence type="predicted"/>
<dbReference type="GO" id="GO:0005886">
    <property type="term" value="C:plasma membrane"/>
    <property type="evidence" value="ECO:0007669"/>
    <property type="project" value="TreeGrafter"/>
</dbReference>
<feature type="transmembrane region" description="Helical" evidence="7">
    <location>
        <begin position="104"/>
        <end position="122"/>
    </location>
</feature>
<feature type="transmembrane region" description="Helical" evidence="7">
    <location>
        <begin position="158"/>
        <end position="179"/>
    </location>
</feature>
<reference evidence="9 10" key="1">
    <citation type="submission" date="2015-06" db="EMBL/GenBank/DDBJ databases">
        <title>Draft genome of the ant-associated black yeast Phialophora attae CBS 131958.</title>
        <authorList>
            <person name="Moreno L.F."/>
            <person name="Stielow B.J."/>
            <person name="de Hoog S."/>
            <person name="Vicente V.A."/>
            <person name="Weiss V.A."/>
            <person name="de Vries M."/>
            <person name="Cruz L.M."/>
            <person name="Souza E.M."/>
        </authorList>
    </citation>
    <scope>NUCLEOTIDE SEQUENCE [LARGE SCALE GENOMIC DNA]</scope>
    <source>
        <strain evidence="9 10">CBS 131958</strain>
    </source>
</reference>
<dbReference type="InterPro" id="IPR010573">
    <property type="entry name" value="MFS_Str1/Tri12-like"/>
</dbReference>
<dbReference type="SUPFAM" id="SSF103473">
    <property type="entry name" value="MFS general substrate transporter"/>
    <property type="match status" value="1"/>
</dbReference>
<dbReference type="Gene3D" id="1.20.1250.20">
    <property type="entry name" value="MFS general substrate transporter like domains"/>
    <property type="match status" value="2"/>
</dbReference>
<dbReference type="PANTHER" id="PTHR23501">
    <property type="entry name" value="MAJOR FACILITATOR SUPERFAMILY"/>
    <property type="match status" value="1"/>
</dbReference>
<keyword evidence="2" id="KW-0813">Transport</keyword>
<feature type="transmembrane region" description="Helical" evidence="7">
    <location>
        <begin position="405"/>
        <end position="424"/>
    </location>
</feature>
<accession>A0A0N1HVG3</accession>
<evidence type="ECO:0000256" key="5">
    <source>
        <dbReference type="ARBA" id="ARBA00023136"/>
    </source>
</evidence>
<feature type="transmembrane region" description="Helical" evidence="7">
    <location>
        <begin position="226"/>
        <end position="246"/>
    </location>
</feature>
<dbReference type="RefSeq" id="XP_018003735.1">
    <property type="nucleotide sequence ID" value="XM_018146515.1"/>
</dbReference>
<protein>
    <submittedName>
        <fullName evidence="9">Putative transporter</fullName>
    </submittedName>
</protein>
<evidence type="ECO:0000256" key="2">
    <source>
        <dbReference type="ARBA" id="ARBA00022448"/>
    </source>
</evidence>
<feature type="transmembrane region" description="Helical" evidence="7">
    <location>
        <begin position="464"/>
        <end position="484"/>
    </location>
</feature>
<feature type="transmembrane region" description="Helical" evidence="7">
    <location>
        <begin position="134"/>
        <end position="152"/>
    </location>
</feature>
<evidence type="ECO:0000256" key="1">
    <source>
        <dbReference type="ARBA" id="ARBA00004141"/>
    </source>
</evidence>
<comment type="subcellular location">
    <subcellularLocation>
        <location evidence="1">Membrane</location>
        <topology evidence="1">Multi-pass membrane protein</topology>
    </subcellularLocation>
</comment>
<evidence type="ECO:0000256" key="3">
    <source>
        <dbReference type="ARBA" id="ARBA00022692"/>
    </source>
</evidence>